<sequence length="377" mass="39795">MLPAQRPCTCSNRPSVEPRVKLDYHCFCFCFCFDRHSSSLASLLPQSHRPLPPLHRQPANAPVLCLQARISSTSFICVLPGLLIPASKLPLRATPVRILTSSTSYIMSDGIAPAVDKVGPPEPTAPEAQAGAPTLAMDADTAKPEASVNLPTSLEKPKEPPIIAETKAPEEAKPTEEPLSIADAFKLAHKTPRPVEVQSVPETPVNLATPVNGSPRPELNIPTEPQEPEKPQEEPVIITEAEEPLPTPTASAPGSDVGPDSIADKPVTPNGESKPVELMAGALQTSAADAKSETSETATGEKRKADATATDEPAAEKEESEDSEPADKKAKIDNGNGNGKATNGGPRKPGRPKKDKKAAPVVGKTLRKTRSQGPVEI</sequence>
<accession>A0AAE1M208</accession>
<comment type="caution">
    <text evidence="2">The sequence shown here is derived from an EMBL/GenBank/DDBJ whole genome shotgun (WGS) entry which is preliminary data.</text>
</comment>
<dbReference type="EMBL" id="JAWRVG010000040">
    <property type="protein sequence ID" value="KAK4066033.1"/>
    <property type="molecule type" value="Genomic_DNA"/>
</dbReference>
<feature type="compositionally biased region" description="Basic and acidic residues" evidence="1">
    <location>
        <begin position="290"/>
        <end position="306"/>
    </location>
</feature>
<protein>
    <submittedName>
        <fullName evidence="2">Uncharacterized protein</fullName>
    </submittedName>
</protein>
<dbReference type="RefSeq" id="XP_062752752.1">
    <property type="nucleotide sequence ID" value="XM_062903178.1"/>
</dbReference>
<feature type="region of interest" description="Disordered" evidence="1">
    <location>
        <begin position="192"/>
        <end position="377"/>
    </location>
</feature>
<dbReference type="Proteomes" id="UP001273209">
    <property type="component" value="Unassembled WGS sequence"/>
</dbReference>
<dbReference type="AlphaFoldDB" id="A0AAE1M208"/>
<evidence type="ECO:0000256" key="1">
    <source>
        <dbReference type="SAM" id="MobiDB-lite"/>
    </source>
</evidence>
<proteinExistence type="predicted"/>
<name>A0AAE1M208_9HYPO</name>
<feature type="region of interest" description="Disordered" evidence="1">
    <location>
        <begin position="145"/>
        <end position="177"/>
    </location>
</feature>
<evidence type="ECO:0000313" key="3">
    <source>
        <dbReference type="Proteomes" id="UP001273209"/>
    </source>
</evidence>
<reference evidence="2" key="1">
    <citation type="submission" date="2023-11" db="EMBL/GenBank/DDBJ databases">
        <title>The genome sequences of three competitors of mushroom-forming fungi.</title>
        <authorList>
            <person name="Beijen E."/>
            <person name="Ohm R.A."/>
        </authorList>
    </citation>
    <scope>NUCLEOTIDE SEQUENCE</scope>
    <source>
        <strain evidence="2">CBS 100526</strain>
    </source>
</reference>
<gene>
    <name evidence="2" type="ORF">Triagg1_8342</name>
</gene>
<evidence type="ECO:0000313" key="2">
    <source>
        <dbReference type="EMBL" id="KAK4066033.1"/>
    </source>
</evidence>
<keyword evidence="3" id="KW-1185">Reference proteome</keyword>
<feature type="compositionally biased region" description="Basic and acidic residues" evidence="1">
    <location>
        <begin position="167"/>
        <end position="176"/>
    </location>
</feature>
<organism evidence="2 3">
    <name type="scientific">Trichoderma aggressivum f. europaeum</name>
    <dbReference type="NCBI Taxonomy" id="173218"/>
    <lineage>
        <taxon>Eukaryota</taxon>
        <taxon>Fungi</taxon>
        <taxon>Dikarya</taxon>
        <taxon>Ascomycota</taxon>
        <taxon>Pezizomycotina</taxon>
        <taxon>Sordariomycetes</taxon>
        <taxon>Hypocreomycetidae</taxon>
        <taxon>Hypocreales</taxon>
        <taxon>Hypocreaceae</taxon>
        <taxon>Trichoderma</taxon>
    </lineage>
</organism>
<dbReference type="GeneID" id="87923083"/>